<dbReference type="InterPro" id="IPR035919">
    <property type="entry name" value="EAL_sf"/>
</dbReference>
<dbReference type="SMART" id="SM00267">
    <property type="entry name" value="GGDEF"/>
    <property type="match status" value="1"/>
</dbReference>
<dbReference type="NCBIfam" id="TIGR00254">
    <property type="entry name" value="GGDEF"/>
    <property type="match status" value="1"/>
</dbReference>
<evidence type="ECO:0008006" key="5">
    <source>
        <dbReference type="Google" id="ProtNLM"/>
    </source>
</evidence>
<dbReference type="InterPro" id="IPR043128">
    <property type="entry name" value="Rev_trsase/Diguanyl_cyclase"/>
</dbReference>
<proteinExistence type="predicted"/>
<dbReference type="RefSeq" id="WP_068898338.1">
    <property type="nucleotide sequence ID" value="NZ_JBHUIF010000002.1"/>
</dbReference>
<evidence type="ECO:0000313" key="4">
    <source>
        <dbReference type="Proteomes" id="UP000094936"/>
    </source>
</evidence>
<sequence length="659" mass="74606">MNEYNVLNQLSNPIWIFDFEKKSIIWANSSAVELWEATSLAELAARDLKSGMSEAVEATLESYRAKFEKGENIRTWWTFTPKQKLKRKLCVFSGFKLSDGRQTMLVEVLSNEYSLRRDLAITIGSNLSLLFDKYGVLISCNDYFKTCFYRPVTELADLVCCQAVADNWIRRAQIEQEFDAEIEPELDGSYHCFKASAKWLQDKAQLLVSLTDISEQKQMFHKASFQATHDELTGLFNRRGMLEVIDEAVVQEKPFHLVFIDVDKFKQVNDIYGHHVGDQLLSKTADKLSEILKEPCKIGRFGGDEFLALVPAQNSASIHLKLGQVLKKMQLPLQLKNLGDICISVSAGCSSFPHNAKDTDSLLKQAGLAMHQSKLNGRNRYHLFTPHLMEEQSRKVHIRQRLSRAVELNKFTLAYQPIYDVCENRIRGAEALLRWHDEELGQVAPSEFVPVAEETGQIVNIGKWVLKQALKQVSQWQEKLDHTFTISINISPIQLHAGFSNDLSQMLKKYGVSAANIALELTESCNVLNNQDLRYWLEDIAKLGVKLYLDDFGTGYSSLSVLHNLPFHVVKLDKSFTGTDSESNRTIIAATLALAKALNMAVIAEGVETENQYTSLQSQGYRYLQGYYLSRPLRQECFSALLSPGAYPLPAEVSEKCEL</sequence>
<dbReference type="InterPro" id="IPR001633">
    <property type="entry name" value="EAL_dom"/>
</dbReference>
<dbReference type="PROSITE" id="PS50887">
    <property type="entry name" value="GGDEF"/>
    <property type="match status" value="1"/>
</dbReference>
<dbReference type="Proteomes" id="UP000094936">
    <property type="component" value="Unassembled WGS sequence"/>
</dbReference>
<evidence type="ECO:0000259" key="1">
    <source>
        <dbReference type="PROSITE" id="PS50883"/>
    </source>
</evidence>
<dbReference type="Gene3D" id="3.30.70.270">
    <property type="match status" value="1"/>
</dbReference>
<dbReference type="CDD" id="cd01949">
    <property type="entry name" value="GGDEF"/>
    <property type="match status" value="1"/>
</dbReference>
<gene>
    <name evidence="3" type="ORF">A8L45_01105</name>
</gene>
<evidence type="ECO:0000313" key="3">
    <source>
        <dbReference type="EMBL" id="ODA36232.1"/>
    </source>
</evidence>
<dbReference type="AlphaFoldDB" id="A0A1C3ESH1"/>
<dbReference type="InterPro" id="IPR000160">
    <property type="entry name" value="GGDEF_dom"/>
</dbReference>
<dbReference type="PROSITE" id="PS50883">
    <property type="entry name" value="EAL"/>
    <property type="match status" value="1"/>
</dbReference>
<dbReference type="SMART" id="SM00052">
    <property type="entry name" value="EAL"/>
    <property type="match status" value="1"/>
</dbReference>
<dbReference type="EMBL" id="LYBM01000001">
    <property type="protein sequence ID" value="ODA36232.1"/>
    <property type="molecule type" value="Genomic_DNA"/>
</dbReference>
<comment type="caution">
    <text evidence="3">The sequence shown here is derived from an EMBL/GenBank/DDBJ whole genome shotgun (WGS) entry which is preliminary data.</text>
</comment>
<keyword evidence="4" id="KW-1185">Reference proteome</keyword>
<feature type="domain" description="EAL" evidence="1">
    <location>
        <begin position="395"/>
        <end position="646"/>
    </location>
</feature>
<dbReference type="Pfam" id="PF00990">
    <property type="entry name" value="GGDEF"/>
    <property type="match status" value="1"/>
</dbReference>
<dbReference type="CDD" id="cd01948">
    <property type="entry name" value="EAL"/>
    <property type="match status" value="1"/>
</dbReference>
<dbReference type="STRING" id="1080227.A8L45_01105"/>
<protein>
    <recommendedName>
        <fullName evidence="5">Diguanylate phosphodiesterase</fullName>
    </recommendedName>
</protein>
<dbReference type="PANTHER" id="PTHR44757">
    <property type="entry name" value="DIGUANYLATE CYCLASE DGCP"/>
    <property type="match status" value="1"/>
</dbReference>
<dbReference type="InterPro" id="IPR052155">
    <property type="entry name" value="Biofilm_reg_signaling"/>
</dbReference>
<accession>A0A1C3ESH1</accession>
<feature type="domain" description="GGDEF" evidence="2">
    <location>
        <begin position="253"/>
        <end position="386"/>
    </location>
</feature>
<reference evidence="3 4" key="1">
    <citation type="submission" date="2016-05" db="EMBL/GenBank/DDBJ databases">
        <title>Genomic Taxonomy of the Vibrionaceae.</title>
        <authorList>
            <person name="Gomez-Gil B."/>
            <person name="Enciso-Ibarra J."/>
        </authorList>
    </citation>
    <scope>NUCLEOTIDE SEQUENCE [LARGE SCALE GENOMIC DNA]</scope>
    <source>
        <strain evidence="3 4">CAIM 1920</strain>
    </source>
</reference>
<dbReference type="InterPro" id="IPR029787">
    <property type="entry name" value="Nucleotide_cyclase"/>
</dbReference>
<dbReference type="SUPFAM" id="SSF141868">
    <property type="entry name" value="EAL domain-like"/>
    <property type="match status" value="1"/>
</dbReference>
<name>A0A1C3ESH1_9GAMM</name>
<dbReference type="Pfam" id="PF00563">
    <property type="entry name" value="EAL"/>
    <property type="match status" value="1"/>
</dbReference>
<dbReference type="SUPFAM" id="SSF55073">
    <property type="entry name" value="Nucleotide cyclase"/>
    <property type="match status" value="1"/>
</dbReference>
<dbReference type="Gene3D" id="3.20.20.450">
    <property type="entry name" value="EAL domain"/>
    <property type="match status" value="1"/>
</dbReference>
<evidence type="ECO:0000259" key="2">
    <source>
        <dbReference type="PROSITE" id="PS50887"/>
    </source>
</evidence>
<organism evidence="3 4">
    <name type="scientific">Veronia pacifica</name>
    <dbReference type="NCBI Taxonomy" id="1080227"/>
    <lineage>
        <taxon>Bacteria</taxon>
        <taxon>Pseudomonadati</taxon>
        <taxon>Pseudomonadota</taxon>
        <taxon>Gammaproteobacteria</taxon>
        <taxon>Vibrionales</taxon>
        <taxon>Vibrionaceae</taxon>
        <taxon>Veronia</taxon>
    </lineage>
</organism>
<dbReference type="PANTHER" id="PTHR44757:SF2">
    <property type="entry name" value="BIOFILM ARCHITECTURE MAINTENANCE PROTEIN MBAA"/>
    <property type="match status" value="1"/>
</dbReference>
<dbReference type="OrthoDB" id="1316910at2"/>